<dbReference type="PANTHER" id="PTHR43464">
    <property type="entry name" value="METHYLTRANSFERASE"/>
    <property type="match status" value="1"/>
</dbReference>
<name>A0ABV1IFU2_9ACTN</name>
<evidence type="ECO:0000259" key="4">
    <source>
        <dbReference type="Pfam" id="PF13649"/>
    </source>
</evidence>
<gene>
    <name evidence="5" type="ORF">AAAT05_05340</name>
</gene>
<dbReference type="InterPro" id="IPR029063">
    <property type="entry name" value="SAM-dependent_MTases_sf"/>
</dbReference>
<sequence length="255" mass="27718">MSDGMSTRPYPLGRSNGYDPALVRELIMGPNPLKLCEETLDDAAAHGSGLAPGSLVLDLGSGSGLTSAFLAAHWQARVVAADLWGNLTDALAVARRLGLSAQDVLPVYADACNLPFAEEAFDAVTCINAYNYFGRDEAFLAQRLLPHVRRGGLVYLAISGLTCDVADFGGALPPELSCSWTLEQLEYLWSRGRWERLFAAERGVRVERIRDLSCNDEAWRDWVACDNPYAAGDRAAIEAGALAWLTTTEVVLRRL</sequence>
<evidence type="ECO:0000256" key="1">
    <source>
        <dbReference type="ARBA" id="ARBA00022603"/>
    </source>
</evidence>
<organism evidence="5 6">
    <name type="scientific">Paratractidigestivibacter faecalis</name>
    <dbReference type="NCBI Taxonomy" id="2292441"/>
    <lineage>
        <taxon>Bacteria</taxon>
        <taxon>Bacillati</taxon>
        <taxon>Actinomycetota</taxon>
        <taxon>Coriobacteriia</taxon>
        <taxon>Coriobacteriales</taxon>
        <taxon>Atopobiaceae</taxon>
        <taxon>Paratractidigestivibacter</taxon>
    </lineage>
</organism>
<dbReference type="PANTHER" id="PTHR43464:SF19">
    <property type="entry name" value="UBIQUINONE BIOSYNTHESIS O-METHYLTRANSFERASE, MITOCHONDRIAL"/>
    <property type="match status" value="1"/>
</dbReference>
<dbReference type="Proteomes" id="UP001478817">
    <property type="component" value="Unassembled WGS sequence"/>
</dbReference>
<accession>A0ABV1IFU2</accession>
<keyword evidence="1 5" id="KW-0489">Methyltransferase</keyword>
<dbReference type="RefSeq" id="WP_349182367.1">
    <property type="nucleotide sequence ID" value="NZ_JBBNGS010000008.1"/>
</dbReference>
<proteinExistence type="predicted"/>
<evidence type="ECO:0000313" key="5">
    <source>
        <dbReference type="EMBL" id="MEQ2637767.1"/>
    </source>
</evidence>
<keyword evidence="3" id="KW-0949">S-adenosyl-L-methionine</keyword>
<reference evidence="5 6" key="1">
    <citation type="submission" date="2024-04" db="EMBL/GenBank/DDBJ databases">
        <title>Human intestinal bacterial collection.</title>
        <authorList>
            <person name="Pauvert C."/>
            <person name="Hitch T.C.A."/>
            <person name="Clavel T."/>
        </authorList>
    </citation>
    <scope>NUCLEOTIDE SEQUENCE [LARGE SCALE GENOMIC DNA]</scope>
    <source>
        <strain evidence="5 6">CLA-AA-H197</strain>
    </source>
</reference>
<keyword evidence="6" id="KW-1185">Reference proteome</keyword>
<dbReference type="Pfam" id="PF13649">
    <property type="entry name" value="Methyltransf_25"/>
    <property type="match status" value="1"/>
</dbReference>
<keyword evidence="2" id="KW-0808">Transferase</keyword>
<dbReference type="EMBL" id="JBBNGS010000008">
    <property type="protein sequence ID" value="MEQ2637767.1"/>
    <property type="molecule type" value="Genomic_DNA"/>
</dbReference>
<dbReference type="GO" id="GO:0032259">
    <property type="term" value="P:methylation"/>
    <property type="evidence" value="ECO:0007669"/>
    <property type="project" value="UniProtKB-KW"/>
</dbReference>
<dbReference type="InterPro" id="IPR041698">
    <property type="entry name" value="Methyltransf_25"/>
</dbReference>
<evidence type="ECO:0000256" key="3">
    <source>
        <dbReference type="ARBA" id="ARBA00022691"/>
    </source>
</evidence>
<evidence type="ECO:0000313" key="6">
    <source>
        <dbReference type="Proteomes" id="UP001478817"/>
    </source>
</evidence>
<dbReference type="CDD" id="cd02440">
    <property type="entry name" value="AdoMet_MTases"/>
    <property type="match status" value="1"/>
</dbReference>
<evidence type="ECO:0000256" key="2">
    <source>
        <dbReference type="ARBA" id="ARBA00022679"/>
    </source>
</evidence>
<comment type="caution">
    <text evidence="5">The sequence shown here is derived from an EMBL/GenBank/DDBJ whole genome shotgun (WGS) entry which is preliminary data.</text>
</comment>
<dbReference type="SUPFAM" id="SSF53335">
    <property type="entry name" value="S-adenosyl-L-methionine-dependent methyltransferases"/>
    <property type="match status" value="1"/>
</dbReference>
<dbReference type="GO" id="GO:0008168">
    <property type="term" value="F:methyltransferase activity"/>
    <property type="evidence" value="ECO:0007669"/>
    <property type="project" value="UniProtKB-KW"/>
</dbReference>
<protein>
    <submittedName>
        <fullName evidence="5">Methyltransferase domain-containing protein</fullName>
    </submittedName>
</protein>
<dbReference type="Gene3D" id="3.40.50.150">
    <property type="entry name" value="Vaccinia Virus protein VP39"/>
    <property type="match status" value="1"/>
</dbReference>
<feature type="domain" description="Methyltransferase" evidence="4">
    <location>
        <begin position="56"/>
        <end position="152"/>
    </location>
</feature>